<organism evidence="2 3">
    <name type="scientific">Porcisia hertigi</name>
    <dbReference type="NCBI Taxonomy" id="2761500"/>
    <lineage>
        <taxon>Eukaryota</taxon>
        <taxon>Discoba</taxon>
        <taxon>Euglenozoa</taxon>
        <taxon>Kinetoplastea</taxon>
        <taxon>Metakinetoplastina</taxon>
        <taxon>Trypanosomatida</taxon>
        <taxon>Trypanosomatidae</taxon>
        <taxon>Leishmaniinae</taxon>
        <taxon>Porcisia</taxon>
    </lineage>
</organism>
<evidence type="ECO:0000313" key="2">
    <source>
        <dbReference type="EMBL" id="KAG5507689.1"/>
    </source>
</evidence>
<name>A0A836I976_9TRYP</name>
<gene>
    <name evidence="2" type="ORF">JKF63_06638</name>
</gene>
<keyword evidence="3" id="KW-1185">Reference proteome</keyword>
<comment type="caution">
    <text evidence="2">The sequence shown here is derived from an EMBL/GenBank/DDBJ whole genome shotgun (WGS) entry which is preliminary data.</text>
</comment>
<keyword evidence="1" id="KW-0472">Membrane</keyword>
<reference evidence="2 3" key="1">
    <citation type="submission" date="2021-02" db="EMBL/GenBank/DDBJ databases">
        <title>Porcisia hertigi Genome sequencing and assembly.</title>
        <authorList>
            <person name="Almutairi H."/>
            <person name="Gatherer D."/>
        </authorList>
    </citation>
    <scope>NUCLEOTIDE SEQUENCE [LARGE SCALE GENOMIC DNA]</scope>
    <source>
        <strain evidence="2 3">C119</strain>
    </source>
</reference>
<dbReference type="GeneID" id="94292664"/>
<accession>A0A836I976</accession>
<dbReference type="Proteomes" id="UP000674318">
    <property type="component" value="Unassembled WGS sequence"/>
</dbReference>
<evidence type="ECO:0000256" key="1">
    <source>
        <dbReference type="SAM" id="Phobius"/>
    </source>
</evidence>
<dbReference type="RefSeq" id="XP_067758004.1">
    <property type="nucleotide sequence ID" value="XM_067902587.1"/>
</dbReference>
<dbReference type="AlphaFoldDB" id="A0A836I976"/>
<keyword evidence="1" id="KW-1133">Transmembrane helix</keyword>
<sequence>MSCNTDHLISVKGDVEGELEITHYPTKLTCSFCVSLTEERRGDALFVLYRLRVKEASILFSKTYGVLGHDKTGQAYPSTWDDIALYAQPAVMEMGKLSTIRVEYVVITENEARGLIERGEIEKEFCRPFFARGSTKHYEVRCTFHDAPPPKVTKNGKQARRREELAGGSRLRSAAAAVTIFTTVLVVAGAIAARRRGVTWEAAARVVHSWARD</sequence>
<evidence type="ECO:0000313" key="3">
    <source>
        <dbReference type="Proteomes" id="UP000674318"/>
    </source>
</evidence>
<dbReference type="KEGG" id="phet:94292664"/>
<dbReference type="OrthoDB" id="278681at2759"/>
<dbReference type="EMBL" id="JAFJZO010000018">
    <property type="protein sequence ID" value="KAG5507689.1"/>
    <property type="molecule type" value="Genomic_DNA"/>
</dbReference>
<feature type="transmembrane region" description="Helical" evidence="1">
    <location>
        <begin position="174"/>
        <end position="193"/>
    </location>
</feature>
<keyword evidence="1" id="KW-0812">Transmembrane</keyword>
<protein>
    <submittedName>
        <fullName evidence="2">Uncharacterized protein</fullName>
    </submittedName>
</protein>
<proteinExistence type="predicted"/>